<gene>
    <name evidence="1" type="ORF">FA95DRAFT_1509625</name>
</gene>
<dbReference type="Proteomes" id="UP000814033">
    <property type="component" value="Unassembled WGS sequence"/>
</dbReference>
<sequence>MATVLLIQLVTAGVAIILGKCLLDFFQIHVASPLRNVRGPPSTSWLRGHMGQLFHPQGWDFHLKELASYGTVVRLRGFLGEDVLYVTDPGALRSILMDHGDTFDEPPMIIERNKLLWGNGLLSSTGAIHRRQRRVLNAVFSPARLRDILPTFYSVVHRTEDSMTQLLHFGSVELDMLVWMSRTSLELIGQAGVGVSFDTLAETSPPNPYMVAAKQLIPLSFPLQGFMRLIPHLVKIGSPEFRGFLAGIAPHANIRKLKEIIYFLYETNSSVFRGRVKDLGRDDRSAEASDIISALIQERQNSPDADKLSDEELIAQMGTLIFAGHDTTSVALCRTLHVLALNLEQQERLREELLRAPRSAHGDEDLSYNQLSALPYLDAVCKETLRLYSPVTQLHRVPRQDAIVPLSRPVCGVNKTQIDRLTVKAGTLVVVGAASVNRDPEIWGSDADQWIPERWLRPLPASVADASLPGVYANQMTFMGGGRSCIGFKFAEAEMKVVLSILLSRFKFEPADEAIVWNMYNFATPSVRVAGPPSMPLKVTLLG</sequence>
<evidence type="ECO:0000313" key="2">
    <source>
        <dbReference type="Proteomes" id="UP000814033"/>
    </source>
</evidence>
<evidence type="ECO:0000313" key="1">
    <source>
        <dbReference type="EMBL" id="KAI0052745.1"/>
    </source>
</evidence>
<organism evidence="1 2">
    <name type="scientific">Auriscalpium vulgare</name>
    <dbReference type="NCBI Taxonomy" id="40419"/>
    <lineage>
        <taxon>Eukaryota</taxon>
        <taxon>Fungi</taxon>
        <taxon>Dikarya</taxon>
        <taxon>Basidiomycota</taxon>
        <taxon>Agaricomycotina</taxon>
        <taxon>Agaricomycetes</taxon>
        <taxon>Russulales</taxon>
        <taxon>Auriscalpiaceae</taxon>
        <taxon>Auriscalpium</taxon>
    </lineage>
</organism>
<accession>A0ACB8S8M2</accession>
<dbReference type="EMBL" id="MU275843">
    <property type="protein sequence ID" value="KAI0052745.1"/>
    <property type="molecule type" value="Genomic_DNA"/>
</dbReference>
<name>A0ACB8S8M2_9AGAM</name>
<comment type="caution">
    <text evidence="1">The sequence shown here is derived from an EMBL/GenBank/DDBJ whole genome shotgun (WGS) entry which is preliminary data.</text>
</comment>
<protein>
    <submittedName>
        <fullName evidence="1">Cytochrome P450</fullName>
    </submittedName>
</protein>
<keyword evidence="2" id="KW-1185">Reference proteome</keyword>
<reference evidence="1" key="2">
    <citation type="journal article" date="2022" name="New Phytol.">
        <title>Evolutionary transition to the ectomycorrhizal habit in the genomes of a hyperdiverse lineage of mushroom-forming fungi.</title>
        <authorList>
            <person name="Looney B."/>
            <person name="Miyauchi S."/>
            <person name="Morin E."/>
            <person name="Drula E."/>
            <person name="Courty P.E."/>
            <person name="Kohler A."/>
            <person name="Kuo A."/>
            <person name="LaButti K."/>
            <person name="Pangilinan J."/>
            <person name="Lipzen A."/>
            <person name="Riley R."/>
            <person name="Andreopoulos W."/>
            <person name="He G."/>
            <person name="Johnson J."/>
            <person name="Nolan M."/>
            <person name="Tritt A."/>
            <person name="Barry K.W."/>
            <person name="Grigoriev I.V."/>
            <person name="Nagy L.G."/>
            <person name="Hibbett D."/>
            <person name="Henrissat B."/>
            <person name="Matheny P.B."/>
            <person name="Labbe J."/>
            <person name="Martin F.M."/>
        </authorList>
    </citation>
    <scope>NUCLEOTIDE SEQUENCE</scope>
    <source>
        <strain evidence="1">FP105234-sp</strain>
    </source>
</reference>
<reference evidence="1" key="1">
    <citation type="submission" date="2021-02" db="EMBL/GenBank/DDBJ databases">
        <authorList>
            <consortium name="DOE Joint Genome Institute"/>
            <person name="Ahrendt S."/>
            <person name="Looney B.P."/>
            <person name="Miyauchi S."/>
            <person name="Morin E."/>
            <person name="Drula E."/>
            <person name="Courty P.E."/>
            <person name="Chicoki N."/>
            <person name="Fauchery L."/>
            <person name="Kohler A."/>
            <person name="Kuo A."/>
            <person name="Labutti K."/>
            <person name="Pangilinan J."/>
            <person name="Lipzen A."/>
            <person name="Riley R."/>
            <person name="Andreopoulos W."/>
            <person name="He G."/>
            <person name="Johnson J."/>
            <person name="Barry K.W."/>
            <person name="Grigoriev I.V."/>
            <person name="Nagy L."/>
            <person name="Hibbett D."/>
            <person name="Henrissat B."/>
            <person name="Matheny P.B."/>
            <person name="Labbe J."/>
            <person name="Martin F."/>
        </authorList>
    </citation>
    <scope>NUCLEOTIDE SEQUENCE</scope>
    <source>
        <strain evidence="1">FP105234-sp</strain>
    </source>
</reference>
<proteinExistence type="predicted"/>